<gene>
    <name evidence="9" type="ORF">PPERSA_06367</name>
</gene>
<dbReference type="SUPFAM" id="SSF82866">
    <property type="entry name" value="Multidrug efflux transporter AcrB transmembrane domain"/>
    <property type="match status" value="1"/>
</dbReference>
<evidence type="ECO:0000259" key="8">
    <source>
        <dbReference type="PROSITE" id="PS50156"/>
    </source>
</evidence>
<name>A0A0V0QJ47_PSEPJ</name>
<organism evidence="9 10">
    <name type="scientific">Pseudocohnilembus persalinus</name>
    <name type="common">Ciliate</name>
    <dbReference type="NCBI Taxonomy" id="266149"/>
    <lineage>
        <taxon>Eukaryota</taxon>
        <taxon>Sar</taxon>
        <taxon>Alveolata</taxon>
        <taxon>Ciliophora</taxon>
        <taxon>Intramacronucleata</taxon>
        <taxon>Oligohymenophorea</taxon>
        <taxon>Scuticociliatia</taxon>
        <taxon>Philasterida</taxon>
        <taxon>Pseudocohnilembidae</taxon>
        <taxon>Pseudocohnilembus</taxon>
    </lineage>
</organism>
<feature type="transmembrane region" description="Helical" evidence="7">
    <location>
        <begin position="107"/>
        <end position="123"/>
    </location>
</feature>
<comment type="caution">
    <text evidence="9">The sequence shown here is derived from an EMBL/GenBank/DDBJ whole genome shotgun (WGS) entry which is preliminary data.</text>
</comment>
<dbReference type="Gene3D" id="1.20.1640.10">
    <property type="entry name" value="Multidrug efflux transporter AcrB transmembrane domain"/>
    <property type="match status" value="1"/>
</dbReference>
<protein>
    <recommendedName>
        <fullName evidence="8">SSD domain-containing protein</fullName>
    </recommendedName>
</protein>
<dbReference type="PANTHER" id="PTHR45951">
    <property type="entry name" value="PROTEIN DISPATCHED-RELATED"/>
    <property type="match status" value="1"/>
</dbReference>
<dbReference type="GO" id="GO:0016020">
    <property type="term" value="C:membrane"/>
    <property type="evidence" value="ECO:0007669"/>
    <property type="project" value="UniProtKB-SubCell"/>
</dbReference>
<dbReference type="InterPro" id="IPR052081">
    <property type="entry name" value="Dispatched_Hh_regulator"/>
</dbReference>
<evidence type="ECO:0000256" key="2">
    <source>
        <dbReference type="ARBA" id="ARBA00022692"/>
    </source>
</evidence>
<dbReference type="AlphaFoldDB" id="A0A0V0QJ47"/>
<accession>A0A0V0QJ47</accession>
<evidence type="ECO:0000256" key="1">
    <source>
        <dbReference type="ARBA" id="ARBA00004141"/>
    </source>
</evidence>
<keyword evidence="4 7" id="KW-0472">Membrane</keyword>
<feature type="transmembrane region" description="Helical" evidence="7">
    <location>
        <begin position="161"/>
        <end position="181"/>
    </location>
</feature>
<proteinExistence type="inferred from homology"/>
<comment type="similarity">
    <text evidence="6">Belongs to the dispatched family.</text>
</comment>
<evidence type="ECO:0000256" key="7">
    <source>
        <dbReference type="SAM" id="Phobius"/>
    </source>
</evidence>
<evidence type="ECO:0000313" key="10">
    <source>
        <dbReference type="Proteomes" id="UP000054937"/>
    </source>
</evidence>
<dbReference type="PROSITE" id="PS50156">
    <property type="entry name" value="SSD"/>
    <property type="match status" value="1"/>
</dbReference>
<evidence type="ECO:0000256" key="5">
    <source>
        <dbReference type="ARBA" id="ARBA00023180"/>
    </source>
</evidence>
<evidence type="ECO:0000256" key="6">
    <source>
        <dbReference type="ARBA" id="ARBA00038046"/>
    </source>
</evidence>
<dbReference type="OrthoDB" id="429851at2759"/>
<dbReference type="InParanoid" id="A0A0V0QJ47"/>
<sequence length="583" mass="68528">MLAFLACINGRNCPAINYQLDFQVWTDPIVETRDQLDLLLQKFNQNYIIGQDPYDKEDQQLELFKEFNSDMIKLKDNLQKQFKNMNIYIYSDKIKQITILEVSQSDLLYILLSFISVTLYLIWYFKSLFLGISVVLQILISCPITLYIVKEIIQVSYISAFNFLAYFFALGFVGSDSLIIYESWQETGKFIELEFNYIKRISYTIRQAFSILLGPNSLKIFCFYCVGLSDVMPISSFGLFSGTVVLVNFFITLTLQPCLIILYEKRIKKIFCFIPSLSQIMYDRLIQDQEYQENQQVQNQTIKLSKLNNQNAIRYPLTLMFILIIVLCSYVALKFPDMKKQDKFLPEQHEFTRATQILNEDFHISYNGVNSIPIYLFQGSKGIQRTGIDIWNTRKIGEVILDGEFDLSPPQKQQQLLNLCDDLVKSDLILDEQVDCWIQNFKTWLNDRNITFPVQQSQFIPQLNIFINDPVYGYKFMNNKYIGLINDKLIYSVIKVNSAVGSIYGQKKVNEDALNQWLDYLKILNEKILKGSNQIKQTSFIYWCLIVTEKEIRQTKQYTFFDQKKIYQMKQEFFQSNDQIKKN</sequence>
<reference evidence="9 10" key="1">
    <citation type="journal article" date="2015" name="Sci. Rep.">
        <title>Genome of the facultative scuticociliatosis pathogen Pseudocohnilembus persalinus provides insight into its virulence through horizontal gene transfer.</title>
        <authorList>
            <person name="Xiong J."/>
            <person name="Wang G."/>
            <person name="Cheng J."/>
            <person name="Tian M."/>
            <person name="Pan X."/>
            <person name="Warren A."/>
            <person name="Jiang C."/>
            <person name="Yuan D."/>
            <person name="Miao W."/>
        </authorList>
    </citation>
    <scope>NUCLEOTIDE SEQUENCE [LARGE SCALE GENOMIC DNA]</scope>
    <source>
        <strain evidence="9">36N120E</strain>
    </source>
</reference>
<dbReference type="GO" id="GO:0022857">
    <property type="term" value="F:transmembrane transporter activity"/>
    <property type="evidence" value="ECO:0007669"/>
    <property type="project" value="InterPro"/>
</dbReference>
<feature type="transmembrane region" description="Helical" evidence="7">
    <location>
        <begin position="312"/>
        <end position="333"/>
    </location>
</feature>
<evidence type="ECO:0000256" key="3">
    <source>
        <dbReference type="ARBA" id="ARBA00022989"/>
    </source>
</evidence>
<comment type="subcellular location">
    <subcellularLocation>
        <location evidence="1">Membrane</location>
        <topology evidence="1">Multi-pass membrane protein</topology>
    </subcellularLocation>
</comment>
<dbReference type="InterPro" id="IPR001036">
    <property type="entry name" value="Acrflvin-R"/>
</dbReference>
<keyword evidence="10" id="KW-1185">Reference proteome</keyword>
<evidence type="ECO:0000256" key="4">
    <source>
        <dbReference type="ARBA" id="ARBA00023136"/>
    </source>
</evidence>
<keyword evidence="2 7" id="KW-0812">Transmembrane</keyword>
<dbReference type="EMBL" id="LDAU01000157">
    <property type="protein sequence ID" value="KRX02172.1"/>
    <property type="molecule type" value="Genomic_DNA"/>
</dbReference>
<dbReference type="PRINTS" id="PR00702">
    <property type="entry name" value="ACRIFLAVINRP"/>
</dbReference>
<keyword evidence="3 7" id="KW-1133">Transmembrane helix</keyword>
<feature type="transmembrane region" description="Helical" evidence="7">
    <location>
        <begin position="237"/>
        <end position="263"/>
    </location>
</feature>
<feature type="transmembrane region" description="Helical" evidence="7">
    <location>
        <begin position="129"/>
        <end position="149"/>
    </location>
</feature>
<dbReference type="InterPro" id="IPR000731">
    <property type="entry name" value="SSD"/>
</dbReference>
<keyword evidence="5" id="KW-0325">Glycoprotein</keyword>
<dbReference type="Proteomes" id="UP000054937">
    <property type="component" value="Unassembled WGS sequence"/>
</dbReference>
<feature type="domain" description="SSD" evidence="8">
    <location>
        <begin position="95"/>
        <end position="262"/>
    </location>
</feature>
<evidence type="ECO:0000313" key="9">
    <source>
        <dbReference type="EMBL" id="KRX02172.1"/>
    </source>
</evidence>